<evidence type="ECO:0000256" key="2">
    <source>
        <dbReference type="PROSITE-ProRule" id="PRU00169"/>
    </source>
</evidence>
<dbReference type="SMART" id="SM00448">
    <property type="entry name" value="REC"/>
    <property type="match status" value="1"/>
</dbReference>
<keyword evidence="5" id="KW-1185">Reference proteome</keyword>
<proteinExistence type="predicted"/>
<name>A0ABP3J0G0_9BACI</name>
<dbReference type="PANTHER" id="PTHR44591:SF3">
    <property type="entry name" value="RESPONSE REGULATORY DOMAIN-CONTAINING PROTEIN"/>
    <property type="match status" value="1"/>
</dbReference>
<evidence type="ECO:0000313" key="5">
    <source>
        <dbReference type="Proteomes" id="UP001501459"/>
    </source>
</evidence>
<dbReference type="InterPro" id="IPR050595">
    <property type="entry name" value="Bact_response_regulator"/>
</dbReference>
<reference evidence="5" key="1">
    <citation type="journal article" date="2019" name="Int. J. Syst. Evol. Microbiol.">
        <title>The Global Catalogue of Microorganisms (GCM) 10K type strain sequencing project: providing services to taxonomists for standard genome sequencing and annotation.</title>
        <authorList>
            <consortium name="The Broad Institute Genomics Platform"/>
            <consortium name="The Broad Institute Genome Sequencing Center for Infectious Disease"/>
            <person name="Wu L."/>
            <person name="Ma J."/>
        </authorList>
    </citation>
    <scope>NUCLEOTIDE SEQUENCE [LARGE SCALE GENOMIC DNA]</scope>
    <source>
        <strain evidence="5">JCM 12149</strain>
    </source>
</reference>
<keyword evidence="1 2" id="KW-0597">Phosphoprotein</keyword>
<dbReference type="Gene3D" id="3.40.50.2300">
    <property type="match status" value="1"/>
</dbReference>
<dbReference type="Proteomes" id="UP001501459">
    <property type="component" value="Unassembled WGS sequence"/>
</dbReference>
<organism evidence="4 5">
    <name type="scientific">Lentibacillus halophilus</name>
    <dbReference type="NCBI Taxonomy" id="295065"/>
    <lineage>
        <taxon>Bacteria</taxon>
        <taxon>Bacillati</taxon>
        <taxon>Bacillota</taxon>
        <taxon>Bacilli</taxon>
        <taxon>Bacillales</taxon>
        <taxon>Bacillaceae</taxon>
        <taxon>Lentibacillus</taxon>
    </lineage>
</organism>
<evidence type="ECO:0000313" key="4">
    <source>
        <dbReference type="EMBL" id="GAA0436201.1"/>
    </source>
</evidence>
<dbReference type="EMBL" id="BAAADM010000030">
    <property type="protein sequence ID" value="GAA0436201.1"/>
    <property type="molecule type" value="Genomic_DNA"/>
</dbReference>
<dbReference type="InterPro" id="IPR011006">
    <property type="entry name" value="CheY-like_superfamily"/>
</dbReference>
<feature type="modified residue" description="4-aspartylphosphate" evidence="2">
    <location>
        <position position="55"/>
    </location>
</feature>
<dbReference type="CDD" id="cd00156">
    <property type="entry name" value="REC"/>
    <property type="match status" value="1"/>
</dbReference>
<gene>
    <name evidence="4" type="primary">spo0F</name>
    <name evidence="4" type="ORF">GCM10008983_11080</name>
</gene>
<evidence type="ECO:0000259" key="3">
    <source>
        <dbReference type="PROSITE" id="PS50110"/>
    </source>
</evidence>
<accession>A0ABP3J0G0</accession>
<dbReference type="PANTHER" id="PTHR44591">
    <property type="entry name" value="STRESS RESPONSE REGULATOR PROTEIN 1"/>
    <property type="match status" value="1"/>
</dbReference>
<dbReference type="InterPro" id="IPR001789">
    <property type="entry name" value="Sig_transdc_resp-reg_receiver"/>
</dbReference>
<dbReference type="PROSITE" id="PS50110">
    <property type="entry name" value="RESPONSE_REGULATORY"/>
    <property type="match status" value="1"/>
</dbReference>
<feature type="domain" description="Response regulatory" evidence="3">
    <location>
        <begin position="6"/>
        <end position="120"/>
    </location>
</feature>
<dbReference type="Pfam" id="PF00072">
    <property type="entry name" value="Response_reg"/>
    <property type="match status" value="1"/>
</dbReference>
<evidence type="ECO:0000256" key="1">
    <source>
        <dbReference type="ARBA" id="ARBA00022553"/>
    </source>
</evidence>
<sequence>MMESKDILVVDDQPGVRLLLKEMFTNEGYCVTTAETGKEALDSLYARSFDLLMLDYKLPVVDGVQVLEQLERDRMHIPSIIMSGMIEDIEKVSEQFSMVKEVIGKPFDVENVCTSTKGLLGTN</sequence>
<comment type="caution">
    <text evidence="4">The sequence shown here is derived from an EMBL/GenBank/DDBJ whole genome shotgun (WGS) entry which is preliminary data.</text>
</comment>
<protein>
    <submittedName>
        <fullName evidence="4">Sporulation initiation phosphotransferase Spo0F</fullName>
    </submittedName>
</protein>
<dbReference type="SUPFAM" id="SSF52172">
    <property type="entry name" value="CheY-like"/>
    <property type="match status" value="1"/>
</dbReference>
<dbReference type="RefSeq" id="WP_343751702.1">
    <property type="nucleotide sequence ID" value="NZ_BAAADM010000030.1"/>
</dbReference>